<feature type="non-terminal residue" evidence="1">
    <location>
        <position position="1"/>
    </location>
</feature>
<proteinExistence type="predicted"/>
<sequence>ASNLKLMEGEGEKKIRNVRGMEKEQVD</sequence>
<gene>
    <name evidence="1" type="ORF">CCACVL1_03922</name>
</gene>
<keyword evidence="2" id="KW-1185">Reference proteome</keyword>
<reference evidence="1 2" key="1">
    <citation type="submission" date="2013-09" db="EMBL/GenBank/DDBJ databases">
        <title>Corchorus capsularis genome sequencing.</title>
        <authorList>
            <person name="Alam M."/>
            <person name="Haque M.S."/>
            <person name="Islam M.S."/>
            <person name="Emdad E.M."/>
            <person name="Islam M.M."/>
            <person name="Ahmed B."/>
            <person name="Halim A."/>
            <person name="Hossen Q.M.M."/>
            <person name="Hossain M.Z."/>
            <person name="Ahmed R."/>
            <person name="Khan M.M."/>
            <person name="Islam R."/>
            <person name="Rashid M.M."/>
            <person name="Khan S.A."/>
            <person name="Rahman M.S."/>
            <person name="Alam M."/>
        </authorList>
    </citation>
    <scope>NUCLEOTIDE SEQUENCE [LARGE SCALE GENOMIC DNA]</scope>
    <source>
        <strain evidence="2">cv. CVL-1</strain>
        <tissue evidence="1">Whole seedling</tissue>
    </source>
</reference>
<comment type="caution">
    <text evidence="1">The sequence shown here is derived from an EMBL/GenBank/DDBJ whole genome shotgun (WGS) entry which is preliminary data.</text>
</comment>
<name>A0A1R3JWA3_COCAP</name>
<evidence type="ECO:0000313" key="1">
    <source>
        <dbReference type="EMBL" id="OMO99132.1"/>
    </source>
</evidence>
<evidence type="ECO:0000313" key="2">
    <source>
        <dbReference type="Proteomes" id="UP000188268"/>
    </source>
</evidence>
<protein>
    <submittedName>
        <fullName evidence="1">Uncharacterized protein</fullName>
    </submittedName>
</protein>
<accession>A0A1R3JWA3</accession>
<dbReference type="EMBL" id="AWWV01006933">
    <property type="protein sequence ID" value="OMO99132.1"/>
    <property type="molecule type" value="Genomic_DNA"/>
</dbReference>
<organism evidence="1 2">
    <name type="scientific">Corchorus capsularis</name>
    <name type="common">Jute</name>
    <dbReference type="NCBI Taxonomy" id="210143"/>
    <lineage>
        <taxon>Eukaryota</taxon>
        <taxon>Viridiplantae</taxon>
        <taxon>Streptophyta</taxon>
        <taxon>Embryophyta</taxon>
        <taxon>Tracheophyta</taxon>
        <taxon>Spermatophyta</taxon>
        <taxon>Magnoliopsida</taxon>
        <taxon>eudicotyledons</taxon>
        <taxon>Gunneridae</taxon>
        <taxon>Pentapetalae</taxon>
        <taxon>rosids</taxon>
        <taxon>malvids</taxon>
        <taxon>Malvales</taxon>
        <taxon>Malvaceae</taxon>
        <taxon>Grewioideae</taxon>
        <taxon>Apeibeae</taxon>
        <taxon>Corchorus</taxon>
    </lineage>
</organism>
<dbReference type="AlphaFoldDB" id="A0A1R3JWA3"/>
<dbReference type="Gramene" id="OMO99132">
    <property type="protein sequence ID" value="OMO99132"/>
    <property type="gene ID" value="CCACVL1_03922"/>
</dbReference>
<dbReference type="Proteomes" id="UP000188268">
    <property type="component" value="Unassembled WGS sequence"/>
</dbReference>